<reference evidence="2" key="1">
    <citation type="submission" date="2020-11" db="EMBL/GenBank/DDBJ databases">
        <authorList>
            <consortium name="DOE Joint Genome Institute"/>
            <person name="Ahrendt S."/>
            <person name="Riley R."/>
            <person name="Andreopoulos W."/>
            <person name="Labutti K."/>
            <person name="Pangilinan J."/>
            <person name="Ruiz-Duenas F.J."/>
            <person name="Barrasa J.M."/>
            <person name="Sanchez-Garcia M."/>
            <person name="Camarero S."/>
            <person name="Miyauchi S."/>
            <person name="Serrano A."/>
            <person name="Linde D."/>
            <person name="Babiker R."/>
            <person name="Drula E."/>
            <person name="Ayuso-Fernandez I."/>
            <person name="Pacheco R."/>
            <person name="Padilla G."/>
            <person name="Ferreira P."/>
            <person name="Barriuso J."/>
            <person name="Kellner H."/>
            <person name="Castanera R."/>
            <person name="Alfaro M."/>
            <person name="Ramirez L."/>
            <person name="Pisabarro A.G."/>
            <person name="Kuo A."/>
            <person name="Tritt A."/>
            <person name="Lipzen A."/>
            <person name="He G."/>
            <person name="Yan M."/>
            <person name="Ng V."/>
            <person name="Cullen D."/>
            <person name="Martin F."/>
            <person name="Rosso M.-N."/>
            <person name="Henrissat B."/>
            <person name="Hibbett D."/>
            <person name="Martinez A.T."/>
            <person name="Grigoriev I.V."/>
        </authorList>
    </citation>
    <scope>NUCLEOTIDE SEQUENCE</scope>
    <source>
        <strain evidence="2">CIRM-BRFM 674</strain>
    </source>
</reference>
<gene>
    <name evidence="2" type="ORF">BDN70DRAFT_950401</name>
</gene>
<evidence type="ECO:0000256" key="1">
    <source>
        <dbReference type="SAM" id="SignalP"/>
    </source>
</evidence>
<dbReference type="OrthoDB" id="3342934at2759"/>
<accession>A0A9P5YWB9</accession>
<keyword evidence="3" id="KW-1185">Reference proteome</keyword>
<feature type="chain" id="PRO_5040121547" description="Glycopeptide" evidence="1">
    <location>
        <begin position="21"/>
        <end position="157"/>
    </location>
</feature>
<organism evidence="2 3">
    <name type="scientific">Pholiota conissans</name>
    <dbReference type="NCBI Taxonomy" id="109636"/>
    <lineage>
        <taxon>Eukaryota</taxon>
        <taxon>Fungi</taxon>
        <taxon>Dikarya</taxon>
        <taxon>Basidiomycota</taxon>
        <taxon>Agaricomycotina</taxon>
        <taxon>Agaricomycetes</taxon>
        <taxon>Agaricomycetidae</taxon>
        <taxon>Agaricales</taxon>
        <taxon>Agaricineae</taxon>
        <taxon>Strophariaceae</taxon>
        <taxon>Pholiota</taxon>
    </lineage>
</organism>
<dbReference type="Proteomes" id="UP000807469">
    <property type="component" value="Unassembled WGS sequence"/>
</dbReference>
<dbReference type="SUPFAM" id="SSF49870">
    <property type="entry name" value="Osmotin, thaumatin-like protein"/>
    <property type="match status" value="1"/>
</dbReference>
<sequence>MFSFKTIAFALIAAVVGANAESHTVNFNNKCGKGTPMLIQGPNVLSTGKPFTSNGPLISAIAYLQTGPCLFNGEKCTLVETTLRNPTSPGSGSSSDISLIPPHAFNVAAGFNYNNGCSGHADCTSASCPQAFHQPNDTQVQVPCQANNAGLTITFCG</sequence>
<comment type="caution">
    <text evidence="2">The sequence shown here is derived from an EMBL/GenBank/DDBJ whole genome shotgun (WGS) entry which is preliminary data.</text>
</comment>
<dbReference type="AlphaFoldDB" id="A0A9P5YWB9"/>
<name>A0A9P5YWB9_9AGAR</name>
<keyword evidence="1" id="KW-0732">Signal</keyword>
<protein>
    <recommendedName>
        <fullName evidence="4">Glycopeptide</fullName>
    </recommendedName>
</protein>
<proteinExistence type="predicted"/>
<evidence type="ECO:0000313" key="3">
    <source>
        <dbReference type="Proteomes" id="UP000807469"/>
    </source>
</evidence>
<evidence type="ECO:0000313" key="2">
    <source>
        <dbReference type="EMBL" id="KAF9476659.1"/>
    </source>
</evidence>
<dbReference type="EMBL" id="MU155286">
    <property type="protein sequence ID" value="KAF9476659.1"/>
    <property type="molecule type" value="Genomic_DNA"/>
</dbReference>
<evidence type="ECO:0008006" key="4">
    <source>
        <dbReference type="Google" id="ProtNLM"/>
    </source>
</evidence>
<feature type="signal peptide" evidence="1">
    <location>
        <begin position="1"/>
        <end position="20"/>
    </location>
</feature>
<dbReference type="InterPro" id="IPR037176">
    <property type="entry name" value="Osmotin/thaumatin-like_sf"/>
</dbReference>